<dbReference type="GO" id="GO:0003735">
    <property type="term" value="F:structural constituent of ribosome"/>
    <property type="evidence" value="ECO:0007669"/>
    <property type="project" value="InterPro"/>
</dbReference>
<dbReference type="AlphaFoldDB" id="A0A1F4W317"/>
<dbReference type="PRINTS" id="PR00061">
    <property type="entry name" value="RIBOSOMALL19"/>
</dbReference>
<dbReference type="GO" id="GO:0022625">
    <property type="term" value="C:cytosolic large ribosomal subunit"/>
    <property type="evidence" value="ECO:0007669"/>
    <property type="project" value="TreeGrafter"/>
</dbReference>
<keyword evidence="3 4" id="KW-0687">Ribonucleoprotein</keyword>
<evidence type="ECO:0000313" key="5">
    <source>
        <dbReference type="EMBL" id="OGC63755.1"/>
    </source>
</evidence>
<dbReference type="InterPro" id="IPR018257">
    <property type="entry name" value="Ribosomal_bL19_CS"/>
</dbReference>
<evidence type="ECO:0000256" key="3">
    <source>
        <dbReference type="ARBA" id="ARBA00023274"/>
    </source>
</evidence>
<evidence type="ECO:0000256" key="1">
    <source>
        <dbReference type="ARBA" id="ARBA00005781"/>
    </source>
</evidence>
<dbReference type="NCBIfam" id="TIGR01024">
    <property type="entry name" value="rplS_bact"/>
    <property type="match status" value="1"/>
</dbReference>
<accession>A0A1F4W317</accession>
<dbReference type="EMBL" id="MEVT01000004">
    <property type="protein sequence ID" value="OGC63755.1"/>
    <property type="molecule type" value="Genomic_DNA"/>
</dbReference>
<evidence type="ECO:0000256" key="4">
    <source>
        <dbReference type="RuleBase" id="RU000559"/>
    </source>
</evidence>
<gene>
    <name evidence="5" type="ORF">A2264_04910</name>
</gene>
<dbReference type="Proteomes" id="UP000176614">
    <property type="component" value="Unassembled WGS sequence"/>
</dbReference>
<dbReference type="PANTHER" id="PTHR15680:SF9">
    <property type="entry name" value="LARGE RIBOSOMAL SUBUNIT PROTEIN BL19M"/>
    <property type="match status" value="1"/>
</dbReference>
<comment type="similarity">
    <text evidence="1 4">Belongs to the bacterial ribosomal protein bL19 family.</text>
</comment>
<dbReference type="PANTHER" id="PTHR15680">
    <property type="entry name" value="RIBOSOMAL PROTEIN L19"/>
    <property type="match status" value="1"/>
</dbReference>
<evidence type="ECO:0000256" key="2">
    <source>
        <dbReference type="ARBA" id="ARBA00022980"/>
    </source>
</evidence>
<evidence type="ECO:0000313" key="6">
    <source>
        <dbReference type="Proteomes" id="UP000176614"/>
    </source>
</evidence>
<dbReference type="PROSITE" id="PS01015">
    <property type="entry name" value="RIBOSOMAL_L19"/>
    <property type="match status" value="1"/>
</dbReference>
<dbReference type="InterPro" id="IPR001857">
    <property type="entry name" value="Ribosomal_bL19"/>
</dbReference>
<dbReference type="InterPro" id="IPR008991">
    <property type="entry name" value="Translation_prot_SH3-like_sf"/>
</dbReference>
<dbReference type="Gene3D" id="2.30.30.790">
    <property type="match status" value="1"/>
</dbReference>
<keyword evidence="2 5" id="KW-0689">Ribosomal protein</keyword>
<organism evidence="5 6">
    <name type="scientific">candidate division WWE3 bacterium RIFOXYA2_FULL_46_9</name>
    <dbReference type="NCBI Taxonomy" id="1802636"/>
    <lineage>
        <taxon>Bacteria</taxon>
        <taxon>Katanobacteria</taxon>
    </lineage>
</organism>
<proteinExistence type="inferred from homology"/>
<protein>
    <recommendedName>
        <fullName evidence="4">50S ribosomal protein L19</fullName>
    </recommendedName>
</protein>
<sequence>MPDFKPGDTIKLQYKIIEGDKTRLQPYEGIVISKRGAGDSKTFVVRRIGVDGVGVERIFPLNSPSIVSLDILKHGKVRRAKLFYLRGKKGRSAMKIKESTK</sequence>
<reference evidence="5 6" key="1">
    <citation type="journal article" date="2016" name="Nat. Commun.">
        <title>Thousands of microbial genomes shed light on interconnected biogeochemical processes in an aquifer system.</title>
        <authorList>
            <person name="Anantharaman K."/>
            <person name="Brown C.T."/>
            <person name="Hug L.A."/>
            <person name="Sharon I."/>
            <person name="Castelle C.J."/>
            <person name="Probst A.J."/>
            <person name="Thomas B.C."/>
            <person name="Singh A."/>
            <person name="Wilkins M.J."/>
            <person name="Karaoz U."/>
            <person name="Brodie E.L."/>
            <person name="Williams K.H."/>
            <person name="Hubbard S.S."/>
            <person name="Banfield J.F."/>
        </authorList>
    </citation>
    <scope>NUCLEOTIDE SEQUENCE [LARGE SCALE GENOMIC DNA]</scope>
</reference>
<name>A0A1F4W317_UNCKA</name>
<dbReference type="InterPro" id="IPR038657">
    <property type="entry name" value="Ribosomal_bL19_sf"/>
</dbReference>
<dbReference type="Pfam" id="PF01245">
    <property type="entry name" value="Ribosomal_L19"/>
    <property type="match status" value="1"/>
</dbReference>
<comment type="function">
    <text evidence="4">This protein is located at the 30S-50S ribosomal subunit interface and may play a role in the structure and function of the aminoacyl-tRNA binding site.</text>
</comment>
<dbReference type="PIRSF" id="PIRSF002191">
    <property type="entry name" value="Ribosomal_L19"/>
    <property type="match status" value="1"/>
</dbReference>
<dbReference type="SUPFAM" id="SSF50104">
    <property type="entry name" value="Translation proteins SH3-like domain"/>
    <property type="match status" value="1"/>
</dbReference>
<dbReference type="GO" id="GO:0006412">
    <property type="term" value="P:translation"/>
    <property type="evidence" value="ECO:0007669"/>
    <property type="project" value="InterPro"/>
</dbReference>
<comment type="caution">
    <text evidence="5">The sequence shown here is derived from an EMBL/GenBank/DDBJ whole genome shotgun (WGS) entry which is preliminary data.</text>
</comment>